<dbReference type="GO" id="GO:0004497">
    <property type="term" value="F:monooxygenase activity"/>
    <property type="evidence" value="ECO:0007669"/>
    <property type="project" value="UniProtKB-ARBA"/>
</dbReference>
<proteinExistence type="predicted"/>
<dbReference type="AlphaFoldDB" id="A0A1Y2N200"/>
<keyword evidence="12" id="KW-0560">Oxidoreductase</keyword>
<evidence type="ECO:0000313" key="12">
    <source>
        <dbReference type="EMBL" id="OSY41231.1"/>
    </source>
</evidence>
<keyword evidence="13" id="KW-1185">Reference proteome</keyword>
<dbReference type="PANTHER" id="PTHR10134">
    <property type="entry name" value="CYTOCHROME B-C1 COMPLEX SUBUNIT RIESKE, MITOCHONDRIAL"/>
    <property type="match status" value="1"/>
</dbReference>
<dbReference type="Gene3D" id="2.102.10.10">
    <property type="entry name" value="Rieske [2Fe-2S] iron-sulphur domain"/>
    <property type="match status" value="1"/>
</dbReference>
<evidence type="ECO:0000313" key="13">
    <source>
        <dbReference type="Proteomes" id="UP000194360"/>
    </source>
</evidence>
<evidence type="ECO:0000256" key="9">
    <source>
        <dbReference type="ARBA" id="ARBA00034078"/>
    </source>
</evidence>
<evidence type="ECO:0000256" key="2">
    <source>
        <dbReference type="ARBA" id="ARBA00015816"/>
    </source>
</evidence>
<dbReference type="GO" id="GO:0046872">
    <property type="term" value="F:metal ion binding"/>
    <property type="evidence" value="ECO:0007669"/>
    <property type="project" value="UniProtKB-KW"/>
</dbReference>
<dbReference type="EMBL" id="MIGB01000009">
    <property type="protein sequence ID" value="OSY41231.1"/>
    <property type="molecule type" value="Genomic_DNA"/>
</dbReference>
<evidence type="ECO:0000256" key="5">
    <source>
        <dbReference type="ARBA" id="ARBA00023004"/>
    </source>
</evidence>
<gene>
    <name evidence="12" type="primary">petC_2</name>
    <name evidence="12" type="ORF">BG845_02133</name>
</gene>
<evidence type="ECO:0000256" key="7">
    <source>
        <dbReference type="ARBA" id="ARBA00023157"/>
    </source>
</evidence>
<reference evidence="12 13" key="1">
    <citation type="submission" date="2016-09" db="EMBL/GenBank/DDBJ databases">
        <title>Pseudonocardia autotrophica DSM535, a candidate organism with high potential of specific P450 cytochromes.</title>
        <authorList>
            <person name="Grumaz C."/>
            <person name="Vainshtein Y."/>
            <person name="Kirstahler P."/>
            <person name="Sohn K."/>
        </authorList>
    </citation>
    <scope>NUCLEOTIDE SEQUENCE [LARGE SCALE GENOMIC DNA]</scope>
    <source>
        <strain evidence="12 13">DSM 535</strain>
    </source>
</reference>
<dbReference type="SUPFAM" id="SSF50022">
    <property type="entry name" value="ISP domain"/>
    <property type="match status" value="1"/>
</dbReference>
<organism evidence="12 13">
    <name type="scientific">Pseudonocardia autotrophica</name>
    <name type="common">Amycolata autotrophica</name>
    <name type="synonym">Nocardia autotrophica</name>
    <dbReference type="NCBI Taxonomy" id="2074"/>
    <lineage>
        <taxon>Bacteria</taxon>
        <taxon>Bacillati</taxon>
        <taxon>Actinomycetota</taxon>
        <taxon>Actinomycetes</taxon>
        <taxon>Pseudonocardiales</taxon>
        <taxon>Pseudonocardiaceae</taxon>
        <taxon>Pseudonocardia</taxon>
    </lineage>
</organism>
<dbReference type="Pfam" id="PF00355">
    <property type="entry name" value="Rieske"/>
    <property type="match status" value="1"/>
</dbReference>
<keyword evidence="6" id="KW-0411">Iron-sulfur</keyword>
<dbReference type="InterPro" id="IPR017941">
    <property type="entry name" value="Rieske_2Fe-2S"/>
</dbReference>
<evidence type="ECO:0000256" key="4">
    <source>
        <dbReference type="ARBA" id="ARBA00022723"/>
    </source>
</evidence>
<dbReference type="CDD" id="cd03467">
    <property type="entry name" value="Rieske"/>
    <property type="match status" value="1"/>
</dbReference>
<dbReference type="PRINTS" id="PR00162">
    <property type="entry name" value="RIESKE"/>
</dbReference>
<accession>A0A1Y2N200</accession>
<keyword evidence="5" id="KW-0408">Iron</keyword>
<feature type="domain" description="Rieske" evidence="11">
    <location>
        <begin position="69"/>
        <end position="160"/>
    </location>
</feature>
<evidence type="ECO:0000256" key="8">
    <source>
        <dbReference type="ARBA" id="ARBA00029586"/>
    </source>
</evidence>
<evidence type="ECO:0000256" key="3">
    <source>
        <dbReference type="ARBA" id="ARBA00022714"/>
    </source>
</evidence>
<keyword evidence="4" id="KW-0479">Metal-binding</keyword>
<dbReference type="RefSeq" id="WP_085912411.1">
    <property type="nucleotide sequence ID" value="NZ_AP018920.1"/>
</dbReference>
<dbReference type="InterPro" id="IPR014349">
    <property type="entry name" value="Rieske_Fe-S_prot"/>
</dbReference>
<dbReference type="Proteomes" id="UP000194360">
    <property type="component" value="Unassembled WGS sequence"/>
</dbReference>
<dbReference type="GO" id="GO:0016020">
    <property type="term" value="C:membrane"/>
    <property type="evidence" value="ECO:0007669"/>
    <property type="project" value="InterPro"/>
</dbReference>
<comment type="cofactor">
    <cofactor evidence="9">
        <name>[2Fe-2S] cluster</name>
        <dbReference type="ChEBI" id="CHEBI:190135"/>
    </cofactor>
</comment>
<dbReference type="InterPro" id="IPR005805">
    <property type="entry name" value="Rieske_Fe-S_prot_C"/>
</dbReference>
<evidence type="ECO:0000259" key="11">
    <source>
        <dbReference type="PROSITE" id="PS51296"/>
    </source>
</evidence>
<comment type="caution">
    <text evidence="12">The sequence shown here is derived from an EMBL/GenBank/DDBJ whole genome shotgun (WGS) entry which is preliminary data.</text>
</comment>
<sequence length="161" mass="15844">MTHPRKTTRTVDEDAPRTGGIGRRAVFAGAGAGVAAIGAVAACGGGSTTTEDTGGQQQTGDVPDGAPGTELGPASEVPVGGGMIYSDEQIVVTQPTEGEFTGLSSICPHQGCSIGSVGGGVIICPCHDSRFGLDGAVLQGPAQQPLESRPVTVADGSITLA</sequence>
<comment type="function">
    <text evidence="1">Iron-sulfur subunit of the cytochrome bc1 complex, an essential component of the respiratory electron transport chain required for ATP synthesis. The bc1 complex catalyzes the oxidation of menaquinol and the reduction of cytochrome c in the respiratory chain. The bc1 complex operates through a Q-cycle mechanism that couples electron transfer to generation of the proton gradient that drives ATP synthesis.</text>
</comment>
<feature type="compositionally biased region" description="Low complexity" evidence="10">
    <location>
        <begin position="45"/>
        <end position="65"/>
    </location>
</feature>
<evidence type="ECO:0000256" key="10">
    <source>
        <dbReference type="SAM" id="MobiDB-lite"/>
    </source>
</evidence>
<dbReference type="PROSITE" id="PS51296">
    <property type="entry name" value="RIESKE"/>
    <property type="match status" value="1"/>
</dbReference>
<dbReference type="GO" id="GO:0051537">
    <property type="term" value="F:2 iron, 2 sulfur cluster binding"/>
    <property type="evidence" value="ECO:0007669"/>
    <property type="project" value="UniProtKB-KW"/>
</dbReference>
<feature type="region of interest" description="Disordered" evidence="10">
    <location>
        <begin position="45"/>
        <end position="74"/>
    </location>
</feature>
<keyword evidence="3" id="KW-0001">2Fe-2S</keyword>
<dbReference type="GO" id="GO:0016705">
    <property type="term" value="F:oxidoreductase activity, acting on paired donors, with incorporation or reduction of molecular oxygen"/>
    <property type="evidence" value="ECO:0007669"/>
    <property type="project" value="UniProtKB-ARBA"/>
</dbReference>
<dbReference type="InterPro" id="IPR036922">
    <property type="entry name" value="Rieske_2Fe-2S_sf"/>
</dbReference>
<evidence type="ECO:0000256" key="6">
    <source>
        <dbReference type="ARBA" id="ARBA00023014"/>
    </source>
</evidence>
<protein>
    <recommendedName>
        <fullName evidence="2">Cytochrome bc1 complex Rieske iron-sulfur subunit</fullName>
    </recommendedName>
    <alternativeName>
        <fullName evidence="8">Cytochrome bc1 reductase complex subunit QcrA</fullName>
    </alternativeName>
</protein>
<dbReference type="STRING" id="2074.BG845_02133"/>
<dbReference type="OrthoDB" id="25106at2"/>
<keyword evidence="7" id="KW-1015">Disulfide bond</keyword>
<evidence type="ECO:0000256" key="1">
    <source>
        <dbReference type="ARBA" id="ARBA00002494"/>
    </source>
</evidence>
<name>A0A1Y2N200_PSEAH</name>